<feature type="domain" description="Cyclic nucleotide-binding" evidence="1">
    <location>
        <begin position="34"/>
        <end position="154"/>
    </location>
</feature>
<sequence length="178" mass="19801">MTQGDSDHFSKFEHLGDAVPFVGRIREIIQHIALFEDFEEEELSHLATYMDCYRAPAGSEIIRESEPGDFMLLVIEGSVEIMKKDATGVPARIGYAGPGKTLGEMSLIDGEPRFASCIATSDLVFAVLDRAHLTRLIAAEPDIGVKILMELLMLLNQRLRVVGRQLMACLEKRLPRIS</sequence>
<keyword evidence="3" id="KW-1185">Reference proteome</keyword>
<dbReference type="PANTHER" id="PTHR24567:SF74">
    <property type="entry name" value="HTH-TYPE TRANSCRIPTIONAL REGULATOR ARCR"/>
    <property type="match status" value="1"/>
</dbReference>
<reference evidence="2 3" key="1">
    <citation type="submission" date="2018-10" db="EMBL/GenBank/DDBJ databases">
        <title>Genomic Encyclopedia of Type Strains, Phase IV (KMG-IV): sequencing the most valuable type-strain genomes for metagenomic binning, comparative biology and taxonomic classification.</title>
        <authorList>
            <person name="Goeker M."/>
        </authorList>
    </citation>
    <scope>NUCLEOTIDE SEQUENCE [LARGE SCALE GENOMIC DNA]</scope>
    <source>
        <strain evidence="2 3">DSM 26916</strain>
    </source>
</reference>
<dbReference type="GO" id="GO:0003700">
    <property type="term" value="F:DNA-binding transcription factor activity"/>
    <property type="evidence" value="ECO:0007669"/>
    <property type="project" value="TreeGrafter"/>
</dbReference>
<evidence type="ECO:0000313" key="3">
    <source>
        <dbReference type="Proteomes" id="UP000268908"/>
    </source>
</evidence>
<dbReference type="GO" id="GO:0005829">
    <property type="term" value="C:cytosol"/>
    <property type="evidence" value="ECO:0007669"/>
    <property type="project" value="TreeGrafter"/>
</dbReference>
<dbReference type="InterPro" id="IPR014710">
    <property type="entry name" value="RmlC-like_jellyroll"/>
</dbReference>
<dbReference type="PANTHER" id="PTHR24567">
    <property type="entry name" value="CRP FAMILY TRANSCRIPTIONAL REGULATORY PROTEIN"/>
    <property type="match status" value="1"/>
</dbReference>
<dbReference type="InterPro" id="IPR050397">
    <property type="entry name" value="Env_Response_Regulators"/>
</dbReference>
<dbReference type="PROSITE" id="PS50042">
    <property type="entry name" value="CNMP_BINDING_3"/>
    <property type="match status" value="1"/>
</dbReference>
<dbReference type="InterPro" id="IPR018490">
    <property type="entry name" value="cNMP-bd_dom_sf"/>
</dbReference>
<dbReference type="AlphaFoldDB" id="A0A497XN86"/>
<dbReference type="Proteomes" id="UP000268908">
    <property type="component" value="Unassembled WGS sequence"/>
</dbReference>
<accession>A0A497XN86</accession>
<comment type="caution">
    <text evidence="2">The sequence shown here is derived from an EMBL/GenBank/DDBJ whole genome shotgun (WGS) entry which is preliminary data.</text>
</comment>
<dbReference type="RefSeq" id="WP_165904725.1">
    <property type="nucleotide sequence ID" value="NZ_BHVV01000001.1"/>
</dbReference>
<dbReference type="Pfam" id="PF00027">
    <property type="entry name" value="cNMP_binding"/>
    <property type="match status" value="1"/>
</dbReference>
<gene>
    <name evidence="2" type="ORF">DFR35_0238</name>
</gene>
<dbReference type="SUPFAM" id="SSF51206">
    <property type="entry name" value="cAMP-binding domain-like"/>
    <property type="match status" value="1"/>
</dbReference>
<organism evidence="2 3">
    <name type="scientific">Sulfurisoma sediminicola</name>
    <dbReference type="NCBI Taxonomy" id="1381557"/>
    <lineage>
        <taxon>Bacteria</taxon>
        <taxon>Pseudomonadati</taxon>
        <taxon>Pseudomonadota</taxon>
        <taxon>Betaproteobacteria</taxon>
        <taxon>Nitrosomonadales</taxon>
        <taxon>Sterolibacteriaceae</taxon>
        <taxon>Sulfurisoma</taxon>
    </lineage>
</organism>
<protein>
    <recommendedName>
        <fullName evidence="1">Cyclic nucleotide-binding domain-containing protein</fullName>
    </recommendedName>
</protein>
<dbReference type="Gene3D" id="2.60.120.10">
    <property type="entry name" value="Jelly Rolls"/>
    <property type="match status" value="1"/>
</dbReference>
<dbReference type="EMBL" id="RCCI01000004">
    <property type="protein sequence ID" value="RLJ67689.1"/>
    <property type="molecule type" value="Genomic_DNA"/>
</dbReference>
<dbReference type="SMART" id="SM00100">
    <property type="entry name" value="cNMP"/>
    <property type="match status" value="1"/>
</dbReference>
<proteinExistence type="predicted"/>
<dbReference type="InterPro" id="IPR000595">
    <property type="entry name" value="cNMP-bd_dom"/>
</dbReference>
<evidence type="ECO:0000259" key="1">
    <source>
        <dbReference type="PROSITE" id="PS50042"/>
    </source>
</evidence>
<dbReference type="CDD" id="cd00038">
    <property type="entry name" value="CAP_ED"/>
    <property type="match status" value="1"/>
</dbReference>
<evidence type="ECO:0000313" key="2">
    <source>
        <dbReference type="EMBL" id="RLJ67689.1"/>
    </source>
</evidence>
<name>A0A497XN86_9PROT</name>